<dbReference type="NCBIfam" id="TIGR02892">
    <property type="entry name" value="spore_yabP"/>
    <property type="match status" value="1"/>
</dbReference>
<dbReference type="InterPro" id="IPR012504">
    <property type="entry name" value="Spore_YabP"/>
</dbReference>
<sequence length="93" mass="10236">MERSTTEKQSLPHGISLQDRKKLSVSGVSDVANFDENQIIIVTQQGTLFVRGGDLHVDQLNLDAGELRISGRIDCMEYDDGGAAGGFLRRLFQ</sequence>
<keyword evidence="2" id="KW-1185">Reference proteome</keyword>
<protein>
    <submittedName>
        <fullName evidence="1">Sporulation protein YabP</fullName>
    </submittedName>
</protein>
<dbReference type="Proteomes" id="UP000783588">
    <property type="component" value="Unassembled WGS sequence"/>
</dbReference>
<dbReference type="EMBL" id="JAHLQI010000001">
    <property type="protein sequence ID" value="MBU5489488.1"/>
    <property type="molecule type" value="Genomic_DNA"/>
</dbReference>
<dbReference type="InterPro" id="IPR022476">
    <property type="entry name" value="Spore_YabP/YqfC"/>
</dbReference>
<reference evidence="1 2" key="1">
    <citation type="submission" date="2021-06" db="EMBL/GenBank/DDBJ databases">
        <authorList>
            <person name="Sun Q."/>
            <person name="Li D."/>
        </authorList>
    </citation>
    <scope>NUCLEOTIDE SEQUENCE [LARGE SCALE GENOMIC DNA]</scope>
    <source>
        <strain evidence="1 2">MSJd-7</strain>
    </source>
</reference>
<gene>
    <name evidence="1" type="primary">yabP</name>
    <name evidence="1" type="ORF">KQI75_02400</name>
</gene>
<name>A0ABS6EP82_9FIRM</name>
<evidence type="ECO:0000313" key="1">
    <source>
        <dbReference type="EMBL" id="MBU5489488.1"/>
    </source>
</evidence>
<dbReference type="Pfam" id="PF07873">
    <property type="entry name" value="YabP"/>
    <property type="match status" value="1"/>
</dbReference>
<proteinExistence type="predicted"/>
<evidence type="ECO:0000313" key="2">
    <source>
        <dbReference type="Proteomes" id="UP000783588"/>
    </source>
</evidence>
<dbReference type="RefSeq" id="WP_216469081.1">
    <property type="nucleotide sequence ID" value="NZ_JAHLQI010000001.1"/>
</dbReference>
<accession>A0ABS6EP82</accession>
<organism evidence="1 2">
    <name type="scientific">Butyricicoccus intestinisimiae</name>
    <dbReference type="NCBI Taxonomy" id="2841509"/>
    <lineage>
        <taxon>Bacteria</taxon>
        <taxon>Bacillati</taxon>
        <taxon>Bacillota</taxon>
        <taxon>Clostridia</taxon>
        <taxon>Eubacteriales</taxon>
        <taxon>Butyricicoccaceae</taxon>
        <taxon>Butyricicoccus</taxon>
    </lineage>
</organism>
<comment type="caution">
    <text evidence="1">The sequence shown here is derived from an EMBL/GenBank/DDBJ whole genome shotgun (WGS) entry which is preliminary data.</text>
</comment>